<reference evidence="4 5" key="1">
    <citation type="submission" date="2019-06" db="EMBL/GenBank/DDBJ databases">
        <title>Sequencing the genomes of 1000 actinobacteria strains.</title>
        <authorList>
            <person name="Klenk H.-P."/>
        </authorList>
    </citation>
    <scope>NUCLEOTIDE SEQUENCE [LARGE SCALE GENOMIC DNA]</scope>
    <source>
        <strain evidence="4 5">DSM 18082</strain>
    </source>
</reference>
<dbReference type="AlphaFoldDB" id="A0A542ZEQ0"/>
<keyword evidence="5" id="KW-1185">Reference proteome</keyword>
<dbReference type="Pfam" id="PF13649">
    <property type="entry name" value="Methyltransf_25"/>
    <property type="match status" value="1"/>
</dbReference>
<dbReference type="PANTHER" id="PTHR43861:SF1">
    <property type="entry name" value="TRANS-ACONITATE 2-METHYLTRANSFERASE"/>
    <property type="match status" value="1"/>
</dbReference>
<keyword evidence="2 4" id="KW-0808">Transferase</keyword>
<dbReference type="OrthoDB" id="9805171at2"/>
<dbReference type="SUPFAM" id="SSF53335">
    <property type="entry name" value="S-adenosyl-L-methionine-dependent methyltransferases"/>
    <property type="match status" value="1"/>
</dbReference>
<dbReference type="EMBL" id="VFOQ01000001">
    <property type="protein sequence ID" value="TQL58815.1"/>
    <property type="molecule type" value="Genomic_DNA"/>
</dbReference>
<dbReference type="Proteomes" id="UP000319514">
    <property type="component" value="Unassembled WGS sequence"/>
</dbReference>
<dbReference type="InterPro" id="IPR041698">
    <property type="entry name" value="Methyltransf_25"/>
</dbReference>
<keyword evidence="1 4" id="KW-0489">Methyltransferase</keyword>
<dbReference type="CDD" id="cd02440">
    <property type="entry name" value="AdoMet_MTases"/>
    <property type="match status" value="1"/>
</dbReference>
<evidence type="ECO:0000313" key="4">
    <source>
        <dbReference type="EMBL" id="TQL58815.1"/>
    </source>
</evidence>
<dbReference type="Gene3D" id="3.40.50.150">
    <property type="entry name" value="Vaccinia Virus protein VP39"/>
    <property type="match status" value="1"/>
</dbReference>
<feature type="domain" description="Methyltransferase" evidence="3">
    <location>
        <begin position="40"/>
        <end position="132"/>
    </location>
</feature>
<dbReference type="GO" id="GO:0008168">
    <property type="term" value="F:methyltransferase activity"/>
    <property type="evidence" value="ECO:0007669"/>
    <property type="project" value="UniProtKB-KW"/>
</dbReference>
<protein>
    <submittedName>
        <fullName evidence="4">Methyltransferase family protein</fullName>
    </submittedName>
</protein>
<proteinExistence type="predicted"/>
<dbReference type="RefSeq" id="WP_141786909.1">
    <property type="nucleotide sequence ID" value="NZ_BAAAKX010000003.1"/>
</dbReference>
<evidence type="ECO:0000259" key="3">
    <source>
        <dbReference type="Pfam" id="PF13649"/>
    </source>
</evidence>
<dbReference type="GO" id="GO:0032259">
    <property type="term" value="P:methylation"/>
    <property type="evidence" value="ECO:0007669"/>
    <property type="project" value="UniProtKB-KW"/>
</dbReference>
<dbReference type="InterPro" id="IPR029063">
    <property type="entry name" value="SAM-dependent_MTases_sf"/>
</dbReference>
<evidence type="ECO:0000313" key="5">
    <source>
        <dbReference type="Proteomes" id="UP000319514"/>
    </source>
</evidence>
<evidence type="ECO:0000256" key="2">
    <source>
        <dbReference type="ARBA" id="ARBA00022679"/>
    </source>
</evidence>
<comment type="caution">
    <text evidence="4">The sequence shown here is derived from an EMBL/GenBank/DDBJ whole genome shotgun (WGS) entry which is preliminary data.</text>
</comment>
<organism evidence="4 5">
    <name type="scientific">Oryzihumus leptocrescens</name>
    <dbReference type="NCBI Taxonomy" id="297536"/>
    <lineage>
        <taxon>Bacteria</taxon>
        <taxon>Bacillati</taxon>
        <taxon>Actinomycetota</taxon>
        <taxon>Actinomycetes</taxon>
        <taxon>Micrococcales</taxon>
        <taxon>Intrasporangiaceae</taxon>
        <taxon>Oryzihumus</taxon>
    </lineage>
</organism>
<sequence>MADELYADPRLVALYDAWNGGRWDVEHYVSLARTLAARRIVDVGCGTGTLAIELAEQADHVTGLDPAAGMLHAARAKPGAEAVTWVQGTAADLPGSAFDLAVMTGHVAQVFVTEVQWAATLGQLSRVLAPGGVLAFETRNPAAQAWRRWTPEGSREEAVIAGRRVESWHEVTEVGEATVSFTTHHLLGADPAEHVESRSTLAFRDLPTLERTLEAAGFSVETVHGDWDGSPLTDASPEIIVSARRV</sequence>
<name>A0A542ZEQ0_9MICO</name>
<evidence type="ECO:0000256" key="1">
    <source>
        <dbReference type="ARBA" id="ARBA00022603"/>
    </source>
</evidence>
<accession>A0A542ZEQ0</accession>
<dbReference type="PANTHER" id="PTHR43861">
    <property type="entry name" value="TRANS-ACONITATE 2-METHYLTRANSFERASE-RELATED"/>
    <property type="match status" value="1"/>
</dbReference>
<gene>
    <name evidence="4" type="ORF">FB474_0154</name>
</gene>